<gene>
    <name evidence="2" type="ORF">H1164_04515</name>
</gene>
<dbReference type="GO" id="GO:0003677">
    <property type="term" value="F:DNA binding"/>
    <property type="evidence" value="ECO:0007669"/>
    <property type="project" value="InterPro"/>
</dbReference>
<dbReference type="SUPFAM" id="SSF48452">
    <property type="entry name" value="TPR-like"/>
    <property type="match status" value="2"/>
</dbReference>
<evidence type="ECO:0000313" key="3">
    <source>
        <dbReference type="Proteomes" id="UP000530514"/>
    </source>
</evidence>
<dbReference type="Pfam" id="PF13181">
    <property type="entry name" value="TPR_8"/>
    <property type="match status" value="1"/>
</dbReference>
<comment type="caution">
    <text evidence="2">The sequence shown here is derived from an EMBL/GenBank/DDBJ whole genome shotgun (WGS) entry which is preliminary data.</text>
</comment>
<dbReference type="Gene3D" id="1.25.40.10">
    <property type="entry name" value="Tetratricopeptide repeat domain"/>
    <property type="match status" value="2"/>
</dbReference>
<dbReference type="SMART" id="SM00530">
    <property type="entry name" value="HTH_XRE"/>
    <property type="match status" value="1"/>
</dbReference>
<evidence type="ECO:0000259" key="1">
    <source>
        <dbReference type="PROSITE" id="PS50943"/>
    </source>
</evidence>
<dbReference type="PROSITE" id="PS50943">
    <property type="entry name" value="HTH_CROC1"/>
    <property type="match status" value="1"/>
</dbReference>
<dbReference type="InterPro" id="IPR019734">
    <property type="entry name" value="TPR_rpt"/>
</dbReference>
<keyword evidence="3" id="KW-1185">Reference proteome</keyword>
<accession>A0A7W1X8P3</accession>
<name>A0A7W1X8P3_9BACL</name>
<sequence>MDFVKVGQLIRKTRKERGMTLDDLADDYIPRATLSSIERGLTQNHVKVRYLLRKLDLSLSELSKKDQEEAEERRLDLLILENKLYADPKKTLAELSNLPPSYDGPLLHFLKGRCHFKLKQNNKAVEYFHKALQEIEKTVDYQPHNLKPCILNNLSVIEFKHTKNKEKALRYVEEGIKSFDPGGERKYYYTILLTNKAIYLRALGRAEEALKTLEQITVDSLDINIETAIGIYDLQAKLKMEIKLYDEAAACAQRGLEIARINDNFERQLELYITLADIYRGRRELDRAEKCLKAAIDLKSKISRRHWLLLEAYQKLGIVYFEKKEFQLSHDILQKASKIANRENDMLKYSKTLLYIAKILLAEQKTSDAIKYLLKVYELDTDTSSKLEALFGLAQAYLALNDEPNYAKYSKQYFQLAKG</sequence>
<dbReference type="RefSeq" id="WP_033099536.1">
    <property type="nucleotide sequence ID" value="NZ_JACEIP010000004.1"/>
</dbReference>
<dbReference type="EMBL" id="JACEIP010000004">
    <property type="protein sequence ID" value="MBA4542163.1"/>
    <property type="molecule type" value="Genomic_DNA"/>
</dbReference>
<dbReference type="Proteomes" id="UP000530514">
    <property type="component" value="Unassembled WGS sequence"/>
</dbReference>
<dbReference type="CDD" id="cd00093">
    <property type="entry name" value="HTH_XRE"/>
    <property type="match status" value="1"/>
</dbReference>
<reference evidence="2 3" key="1">
    <citation type="submission" date="2020-07" db="EMBL/GenBank/DDBJ databases">
        <authorList>
            <person name="Feng H."/>
        </authorList>
    </citation>
    <scope>NUCLEOTIDE SEQUENCE [LARGE SCALE GENOMIC DNA]</scope>
    <source>
        <strain evidence="3">s-11</strain>
    </source>
</reference>
<organism evidence="2 3">
    <name type="scientific">Thermoactinomyces daqus</name>
    <dbReference type="NCBI Taxonomy" id="1329516"/>
    <lineage>
        <taxon>Bacteria</taxon>
        <taxon>Bacillati</taxon>
        <taxon>Bacillota</taxon>
        <taxon>Bacilli</taxon>
        <taxon>Bacillales</taxon>
        <taxon>Thermoactinomycetaceae</taxon>
        <taxon>Thermoactinomyces</taxon>
    </lineage>
</organism>
<dbReference type="InterPro" id="IPR011990">
    <property type="entry name" value="TPR-like_helical_dom_sf"/>
</dbReference>
<dbReference type="AlphaFoldDB" id="A0A7W1X8P3"/>
<dbReference type="InterPro" id="IPR001387">
    <property type="entry name" value="Cro/C1-type_HTH"/>
</dbReference>
<dbReference type="Gene3D" id="1.10.260.40">
    <property type="entry name" value="lambda repressor-like DNA-binding domains"/>
    <property type="match status" value="1"/>
</dbReference>
<feature type="domain" description="HTH cro/C1-type" evidence="1">
    <location>
        <begin position="10"/>
        <end position="62"/>
    </location>
</feature>
<proteinExistence type="predicted"/>
<dbReference type="SMART" id="SM00028">
    <property type="entry name" value="TPR"/>
    <property type="match status" value="5"/>
</dbReference>
<dbReference type="OrthoDB" id="2986817at2"/>
<dbReference type="InterPro" id="IPR010982">
    <property type="entry name" value="Lambda_DNA-bd_dom_sf"/>
</dbReference>
<dbReference type="Pfam" id="PF13424">
    <property type="entry name" value="TPR_12"/>
    <property type="match status" value="1"/>
</dbReference>
<protein>
    <submittedName>
        <fullName evidence="2">Tetratricopeptide repeat protein</fullName>
    </submittedName>
</protein>
<evidence type="ECO:0000313" key="2">
    <source>
        <dbReference type="EMBL" id="MBA4542163.1"/>
    </source>
</evidence>
<dbReference type="SUPFAM" id="SSF47413">
    <property type="entry name" value="lambda repressor-like DNA-binding domains"/>
    <property type="match status" value="1"/>
</dbReference>
<dbReference type="PANTHER" id="PTHR12558">
    <property type="entry name" value="CELL DIVISION CYCLE 16,23,27"/>
    <property type="match status" value="1"/>
</dbReference>
<dbReference type="PANTHER" id="PTHR12558:SF13">
    <property type="entry name" value="CELL DIVISION CYCLE PROTEIN 27 HOMOLOG"/>
    <property type="match status" value="1"/>
</dbReference>